<dbReference type="PIRSF" id="PIRSF001365">
    <property type="entry name" value="DHDPS"/>
    <property type="match status" value="1"/>
</dbReference>
<dbReference type="GO" id="GO:0008840">
    <property type="term" value="F:4-hydroxy-tetrahydrodipicolinate synthase activity"/>
    <property type="evidence" value="ECO:0007669"/>
    <property type="project" value="UniProtKB-UniRule"/>
</dbReference>
<comment type="subcellular location">
    <subcellularLocation>
        <location evidence="12">Cytoplasm</location>
    </subcellularLocation>
</comment>
<protein>
    <recommendedName>
        <fullName evidence="4 12">4-hydroxy-tetrahydrodipicolinate synthase</fullName>
        <shortName evidence="12">HTPA synthase</shortName>
        <ecNumber evidence="4 12">4.3.3.7</ecNumber>
    </recommendedName>
</protein>
<dbReference type="GO" id="GO:0019877">
    <property type="term" value="P:diaminopimelate biosynthetic process"/>
    <property type="evidence" value="ECO:0007669"/>
    <property type="project" value="UniProtKB-UniRule"/>
</dbReference>
<name>A0A839TI36_9BACL</name>
<dbReference type="PRINTS" id="PR00146">
    <property type="entry name" value="DHPICSNTHASE"/>
</dbReference>
<sequence>MIKPQGIIPAMVTPFDDNGRLHEKVVRQMIRRLLQAGVHGIFVLGTNGEFFAMNDDEKVELVRIAADEIAGQVPLYAGSGAVTTAETVSLSRKLEEAGADVLSVITPYFVPVNPSEIHEHFKAAAGSTDLPIVLYNIPARTGVMLEAGTVASLSQIPNIVGVKDSSGNFEHMLQLIQQTDPDFSVLAGTDSFILSVLMAGGSGAIAASANIAPEKVVSIYSHWQAGRHAEAAKAQADIAVVRKLMQYGTIPAGLKEVMNQLGIEAGSPRLPVQPVSAEVRSTIAHVLGEAGFVKGR</sequence>
<evidence type="ECO:0000256" key="5">
    <source>
        <dbReference type="ARBA" id="ARBA00022490"/>
    </source>
</evidence>
<evidence type="ECO:0000256" key="12">
    <source>
        <dbReference type="HAMAP-Rule" id="MF_00418"/>
    </source>
</evidence>
<dbReference type="Pfam" id="PF00701">
    <property type="entry name" value="DHDPS"/>
    <property type="match status" value="1"/>
</dbReference>
<reference evidence="16 17" key="1">
    <citation type="submission" date="2020-08" db="EMBL/GenBank/DDBJ databases">
        <title>Genomic Encyclopedia of Type Strains, Phase III (KMG-III): the genomes of soil and plant-associated and newly described type strains.</title>
        <authorList>
            <person name="Whitman W."/>
        </authorList>
    </citation>
    <scope>NUCLEOTIDE SEQUENCE [LARGE SCALE GENOMIC DNA]</scope>
    <source>
        <strain evidence="16 17">CECT 5831</strain>
    </source>
</reference>
<dbReference type="EMBL" id="JACHXJ010000001">
    <property type="protein sequence ID" value="MBB3126173.1"/>
    <property type="molecule type" value="Genomic_DNA"/>
</dbReference>
<dbReference type="InterPro" id="IPR013785">
    <property type="entry name" value="Aldolase_TIM"/>
</dbReference>
<dbReference type="InterPro" id="IPR002220">
    <property type="entry name" value="DapA-like"/>
</dbReference>
<evidence type="ECO:0000256" key="3">
    <source>
        <dbReference type="ARBA" id="ARBA00007592"/>
    </source>
</evidence>
<keyword evidence="7 12" id="KW-0220">Diaminopimelate biosynthesis</keyword>
<evidence type="ECO:0000313" key="17">
    <source>
        <dbReference type="Proteomes" id="UP000517523"/>
    </source>
</evidence>
<evidence type="ECO:0000256" key="2">
    <source>
        <dbReference type="ARBA" id="ARBA00005120"/>
    </source>
</evidence>
<evidence type="ECO:0000256" key="8">
    <source>
        <dbReference type="ARBA" id="ARBA00023154"/>
    </source>
</evidence>
<dbReference type="SMART" id="SM01130">
    <property type="entry name" value="DHDPS"/>
    <property type="match status" value="1"/>
</dbReference>
<evidence type="ECO:0000256" key="13">
    <source>
        <dbReference type="PIRNR" id="PIRNR001365"/>
    </source>
</evidence>
<keyword evidence="10 12" id="KW-0704">Schiff base</keyword>
<comment type="caution">
    <text evidence="12">Lacks conserved residue(s) required for the propagation of feature annotation.</text>
</comment>
<dbReference type="GO" id="GO:0009089">
    <property type="term" value="P:lysine biosynthetic process via diaminopimelate"/>
    <property type="evidence" value="ECO:0007669"/>
    <property type="project" value="UniProtKB-UniRule"/>
</dbReference>
<comment type="pathway">
    <text evidence="2 12">Amino-acid biosynthesis; L-lysine biosynthesis via DAP pathway; (S)-tetrahydrodipicolinate from L-aspartate: step 3/4.</text>
</comment>
<gene>
    <name evidence="12" type="primary">dapA</name>
    <name evidence="16" type="ORF">FHS19_000827</name>
</gene>
<dbReference type="Gene3D" id="3.20.20.70">
    <property type="entry name" value="Aldolase class I"/>
    <property type="match status" value="1"/>
</dbReference>
<comment type="function">
    <text evidence="1 12">Catalyzes the condensation of (S)-aspartate-beta-semialdehyde [(S)-ASA] and pyruvate to 4-hydroxy-tetrahydrodipicolinate (HTPA).</text>
</comment>
<evidence type="ECO:0000256" key="11">
    <source>
        <dbReference type="ARBA" id="ARBA00047836"/>
    </source>
</evidence>
<dbReference type="InterPro" id="IPR005263">
    <property type="entry name" value="DapA"/>
</dbReference>
<dbReference type="Proteomes" id="UP000517523">
    <property type="component" value="Unassembled WGS sequence"/>
</dbReference>
<organism evidence="16 17">
    <name type="scientific">Paenibacillus rhizosphaerae</name>
    <dbReference type="NCBI Taxonomy" id="297318"/>
    <lineage>
        <taxon>Bacteria</taxon>
        <taxon>Bacillati</taxon>
        <taxon>Bacillota</taxon>
        <taxon>Bacilli</taxon>
        <taxon>Bacillales</taxon>
        <taxon>Paenibacillaceae</taxon>
        <taxon>Paenibacillus</taxon>
    </lineage>
</organism>
<dbReference type="PANTHER" id="PTHR12128:SF66">
    <property type="entry name" value="4-HYDROXY-2-OXOGLUTARATE ALDOLASE, MITOCHONDRIAL"/>
    <property type="match status" value="1"/>
</dbReference>
<feature type="active site" description="Schiff-base intermediate with substrate" evidence="12 14">
    <location>
        <position position="163"/>
    </location>
</feature>
<keyword evidence="6 12" id="KW-0028">Amino-acid biosynthesis</keyword>
<comment type="caution">
    <text evidence="16">The sequence shown here is derived from an EMBL/GenBank/DDBJ whole genome shotgun (WGS) entry which is preliminary data.</text>
</comment>
<evidence type="ECO:0000256" key="15">
    <source>
        <dbReference type="PIRSR" id="PIRSR001365-2"/>
    </source>
</evidence>
<comment type="catalytic activity">
    <reaction evidence="11 12">
        <text>L-aspartate 4-semialdehyde + pyruvate = (2S,4S)-4-hydroxy-2,3,4,5-tetrahydrodipicolinate + H2O + H(+)</text>
        <dbReference type="Rhea" id="RHEA:34171"/>
        <dbReference type="ChEBI" id="CHEBI:15361"/>
        <dbReference type="ChEBI" id="CHEBI:15377"/>
        <dbReference type="ChEBI" id="CHEBI:15378"/>
        <dbReference type="ChEBI" id="CHEBI:67139"/>
        <dbReference type="ChEBI" id="CHEBI:537519"/>
        <dbReference type="EC" id="4.3.3.7"/>
    </reaction>
</comment>
<dbReference type="SUPFAM" id="SSF51569">
    <property type="entry name" value="Aldolase"/>
    <property type="match status" value="1"/>
</dbReference>
<dbReference type="AlphaFoldDB" id="A0A839TI36"/>
<evidence type="ECO:0000256" key="9">
    <source>
        <dbReference type="ARBA" id="ARBA00023239"/>
    </source>
</evidence>
<proteinExistence type="inferred from homology"/>
<dbReference type="PANTHER" id="PTHR12128">
    <property type="entry name" value="DIHYDRODIPICOLINATE SYNTHASE"/>
    <property type="match status" value="1"/>
</dbReference>
<evidence type="ECO:0000256" key="4">
    <source>
        <dbReference type="ARBA" id="ARBA00012086"/>
    </source>
</evidence>
<comment type="similarity">
    <text evidence="3 12 13">Belongs to the DapA family.</text>
</comment>
<dbReference type="UniPathway" id="UPA00034">
    <property type="reaction ID" value="UER00017"/>
</dbReference>
<dbReference type="InterPro" id="IPR020625">
    <property type="entry name" value="Schiff_base-form_aldolases_AS"/>
</dbReference>
<feature type="binding site" evidence="12 15">
    <location>
        <position position="205"/>
    </location>
    <ligand>
        <name>pyruvate</name>
        <dbReference type="ChEBI" id="CHEBI:15361"/>
    </ligand>
</feature>
<feature type="site" description="Part of a proton relay during catalysis" evidence="12">
    <location>
        <position position="46"/>
    </location>
</feature>
<feature type="active site" description="Proton donor/acceptor" evidence="12 14">
    <location>
        <position position="135"/>
    </location>
</feature>
<keyword evidence="9 12" id="KW-0456">Lyase</keyword>
<evidence type="ECO:0000256" key="1">
    <source>
        <dbReference type="ARBA" id="ARBA00003294"/>
    </source>
</evidence>
<dbReference type="RefSeq" id="WP_183578907.1">
    <property type="nucleotide sequence ID" value="NZ_JACHXJ010000001.1"/>
</dbReference>
<comment type="subunit">
    <text evidence="12">Homotetramer; dimer of dimers.</text>
</comment>
<dbReference type="GO" id="GO:0005737">
    <property type="term" value="C:cytoplasm"/>
    <property type="evidence" value="ECO:0007669"/>
    <property type="project" value="UniProtKB-SubCell"/>
</dbReference>
<dbReference type="PROSITE" id="PS00666">
    <property type="entry name" value="DHDPS_2"/>
    <property type="match status" value="1"/>
</dbReference>
<keyword evidence="5 12" id="KW-0963">Cytoplasm</keyword>
<accession>A0A839TI36</accession>
<evidence type="ECO:0000313" key="16">
    <source>
        <dbReference type="EMBL" id="MBB3126173.1"/>
    </source>
</evidence>
<comment type="caution">
    <text evidence="12">Was originally thought to be a dihydrodipicolinate synthase (DHDPS), catalyzing the condensation of (S)-aspartate-beta-semialdehyde [(S)-ASA] and pyruvate to dihydrodipicolinate (DHDP). However, it was shown in E.coli that the product of the enzymatic reaction is not dihydrodipicolinate but in fact (4S)-4-hydroxy-2,3,4,5-tetrahydro-(2S)-dipicolinic acid (HTPA), and that the consecutive dehydration reaction leading to DHDP is not spontaneous but catalyzed by DapB.</text>
</comment>
<evidence type="ECO:0000256" key="6">
    <source>
        <dbReference type="ARBA" id="ARBA00022605"/>
    </source>
</evidence>
<evidence type="ECO:0000256" key="10">
    <source>
        <dbReference type="ARBA" id="ARBA00023270"/>
    </source>
</evidence>
<keyword evidence="8 12" id="KW-0457">Lysine biosynthesis</keyword>
<evidence type="ECO:0000256" key="7">
    <source>
        <dbReference type="ARBA" id="ARBA00022915"/>
    </source>
</evidence>
<dbReference type="EC" id="4.3.3.7" evidence="4 12"/>
<dbReference type="CDD" id="cd00408">
    <property type="entry name" value="DHDPS-like"/>
    <property type="match status" value="1"/>
</dbReference>
<dbReference type="HAMAP" id="MF_00418">
    <property type="entry name" value="DapA"/>
    <property type="match status" value="1"/>
</dbReference>
<dbReference type="NCBIfam" id="TIGR00674">
    <property type="entry name" value="dapA"/>
    <property type="match status" value="1"/>
</dbReference>
<evidence type="ECO:0000256" key="14">
    <source>
        <dbReference type="PIRSR" id="PIRSR001365-1"/>
    </source>
</evidence>